<evidence type="ECO:0000256" key="2">
    <source>
        <dbReference type="ARBA" id="ARBA00005464"/>
    </source>
</evidence>
<proteinExistence type="inferred from homology"/>
<evidence type="ECO:0000256" key="7">
    <source>
        <dbReference type="ARBA" id="ARBA00024849"/>
    </source>
</evidence>
<gene>
    <name evidence="11" type="ORF">SELMODRAFT_78010</name>
</gene>
<dbReference type="EMBL" id="GL377567">
    <property type="protein sequence ID" value="EFJ35880.1"/>
    <property type="molecule type" value="Genomic_DNA"/>
</dbReference>
<keyword evidence="8" id="KW-0175">Coiled coil</keyword>
<evidence type="ECO:0000313" key="11">
    <source>
        <dbReference type="EMBL" id="EFJ35880.1"/>
    </source>
</evidence>
<feature type="domain" description="Trigger factor ribosome-binding bacterial" evidence="9">
    <location>
        <begin position="1"/>
        <end position="123"/>
    </location>
</feature>
<dbReference type="eggNOG" id="ENOG502QUET">
    <property type="taxonomic scope" value="Eukaryota"/>
</dbReference>
<keyword evidence="5" id="KW-0143">Chaperone</keyword>
<dbReference type="HOGENOM" id="CLU_033058_0_0_1"/>
<evidence type="ECO:0000256" key="5">
    <source>
        <dbReference type="ARBA" id="ARBA00023186"/>
    </source>
</evidence>
<dbReference type="NCBIfam" id="TIGR00115">
    <property type="entry name" value="tig"/>
    <property type="match status" value="1"/>
</dbReference>
<protein>
    <recommendedName>
        <fullName evidence="3">peptidylprolyl isomerase</fullName>
        <ecNumber evidence="3">5.2.1.8</ecNumber>
    </recommendedName>
</protein>
<evidence type="ECO:0000256" key="3">
    <source>
        <dbReference type="ARBA" id="ARBA00013194"/>
    </source>
</evidence>
<accession>D8QUI7</accession>
<reference evidence="11 12" key="1">
    <citation type="journal article" date="2011" name="Science">
        <title>The Selaginella genome identifies genetic changes associated with the evolution of vascular plants.</title>
        <authorList>
            <person name="Banks J.A."/>
            <person name="Nishiyama T."/>
            <person name="Hasebe M."/>
            <person name="Bowman J.L."/>
            <person name="Gribskov M."/>
            <person name="dePamphilis C."/>
            <person name="Albert V.A."/>
            <person name="Aono N."/>
            <person name="Aoyama T."/>
            <person name="Ambrose B.A."/>
            <person name="Ashton N.W."/>
            <person name="Axtell M.J."/>
            <person name="Barker E."/>
            <person name="Barker M.S."/>
            <person name="Bennetzen J.L."/>
            <person name="Bonawitz N.D."/>
            <person name="Chapple C."/>
            <person name="Cheng C."/>
            <person name="Correa L.G."/>
            <person name="Dacre M."/>
            <person name="DeBarry J."/>
            <person name="Dreyer I."/>
            <person name="Elias M."/>
            <person name="Engstrom E.M."/>
            <person name="Estelle M."/>
            <person name="Feng L."/>
            <person name="Finet C."/>
            <person name="Floyd S.K."/>
            <person name="Frommer W.B."/>
            <person name="Fujita T."/>
            <person name="Gramzow L."/>
            <person name="Gutensohn M."/>
            <person name="Harholt J."/>
            <person name="Hattori M."/>
            <person name="Heyl A."/>
            <person name="Hirai T."/>
            <person name="Hiwatashi Y."/>
            <person name="Ishikawa M."/>
            <person name="Iwata M."/>
            <person name="Karol K.G."/>
            <person name="Koehler B."/>
            <person name="Kolukisaoglu U."/>
            <person name="Kubo M."/>
            <person name="Kurata T."/>
            <person name="Lalonde S."/>
            <person name="Li K."/>
            <person name="Li Y."/>
            <person name="Litt A."/>
            <person name="Lyons E."/>
            <person name="Manning G."/>
            <person name="Maruyama T."/>
            <person name="Michael T.P."/>
            <person name="Mikami K."/>
            <person name="Miyazaki S."/>
            <person name="Morinaga S."/>
            <person name="Murata T."/>
            <person name="Mueller-Roeber B."/>
            <person name="Nelson D.R."/>
            <person name="Obara M."/>
            <person name="Oguri Y."/>
            <person name="Olmstead R.G."/>
            <person name="Onodera N."/>
            <person name="Petersen B.L."/>
            <person name="Pils B."/>
            <person name="Prigge M."/>
            <person name="Rensing S.A."/>
            <person name="Riano-Pachon D.M."/>
            <person name="Roberts A.W."/>
            <person name="Sato Y."/>
            <person name="Scheller H.V."/>
            <person name="Schulz B."/>
            <person name="Schulz C."/>
            <person name="Shakirov E.V."/>
            <person name="Shibagaki N."/>
            <person name="Shinohara N."/>
            <person name="Shippen D.E."/>
            <person name="Soerensen I."/>
            <person name="Sotooka R."/>
            <person name="Sugimoto N."/>
            <person name="Sugita M."/>
            <person name="Sumikawa N."/>
            <person name="Tanurdzic M."/>
            <person name="Theissen G."/>
            <person name="Ulvskov P."/>
            <person name="Wakazuki S."/>
            <person name="Weng J.K."/>
            <person name="Willats W.W."/>
            <person name="Wipf D."/>
            <person name="Wolf P.G."/>
            <person name="Yang L."/>
            <person name="Zimmer A.D."/>
            <person name="Zhu Q."/>
            <person name="Mitros T."/>
            <person name="Hellsten U."/>
            <person name="Loque D."/>
            <person name="Otillar R."/>
            <person name="Salamov A."/>
            <person name="Schmutz J."/>
            <person name="Shapiro H."/>
            <person name="Lindquist E."/>
            <person name="Lucas S."/>
            <person name="Rokhsar D."/>
            <person name="Grigoriev I.V."/>
        </authorList>
    </citation>
    <scope>NUCLEOTIDE SEQUENCE [LARGE SCALE GENOMIC DNA]</scope>
</reference>
<keyword evidence="6" id="KW-0413">Isomerase</keyword>
<dbReference type="AlphaFoldDB" id="D8QUI7"/>
<dbReference type="FunFam" id="3.30.70.1050:FF:000004">
    <property type="entry name" value="Trigger factor"/>
    <property type="match status" value="1"/>
</dbReference>
<dbReference type="InterPro" id="IPR008881">
    <property type="entry name" value="Trigger_fac_ribosome-bd_bac"/>
</dbReference>
<dbReference type="Gene3D" id="1.10.3120.10">
    <property type="entry name" value="Trigger factor, C-terminal domain"/>
    <property type="match status" value="1"/>
</dbReference>
<dbReference type="Gene3D" id="3.10.50.40">
    <property type="match status" value="1"/>
</dbReference>
<evidence type="ECO:0000259" key="10">
    <source>
        <dbReference type="Pfam" id="PF05698"/>
    </source>
</evidence>
<dbReference type="Proteomes" id="UP000001514">
    <property type="component" value="Unassembled WGS sequence"/>
</dbReference>
<evidence type="ECO:0000259" key="9">
    <source>
        <dbReference type="Pfam" id="PF05697"/>
    </source>
</evidence>
<dbReference type="InterPro" id="IPR008880">
    <property type="entry name" value="Trigger_fac_C"/>
</dbReference>
<feature type="coiled-coil region" evidence="8">
    <location>
        <begin position="378"/>
        <end position="405"/>
    </location>
</feature>
<evidence type="ECO:0000313" key="12">
    <source>
        <dbReference type="Proteomes" id="UP000001514"/>
    </source>
</evidence>
<evidence type="ECO:0000256" key="8">
    <source>
        <dbReference type="SAM" id="Coils"/>
    </source>
</evidence>
<organism evidence="12">
    <name type="scientific">Selaginella moellendorffii</name>
    <name type="common">Spikemoss</name>
    <dbReference type="NCBI Taxonomy" id="88036"/>
    <lineage>
        <taxon>Eukaryota</taxon>
        <taxon>Viridiplantae</taxon>
        <taxon>Streptophyta</taxon>
        <taxon>Embryophyta</taxon>
        <taxon>Tracheophyta</taxon>
        <taxon>Lycopodiopsida</taxon>
        <taxon>Selaginellales</taxon>
        <taxon>Selaginellaceae</taxon>
        <taxon>Selaginella</taxon>
    </lineage>
</organism>
<name>D8QUI7_SELML</name>
<dbReference type="InterPro" id="IPR036611">
    <property type="entry name" value="Trigger_fac_ribosome-bd_sf"/>
</dbReference>
<dbReference type="InParanoid" id="D8QUI7"/>
<evidence type="ECO:0000256" key="1">
    <source>
        <dbReference type="ARBA" id="ARBA00000971"/>
    </source>
</evidence>
<dbReference type="GO" id="GO:0003755">
    <property type="term" value="F:peptidyl-prolyl cis-trans isomerase activity"/>
    <property type="evidence" value="ECO:0000318"/>
    <property type="project" value="GO_Central"/>
</dbReference>
<dbReference type="OrthoDB" id="3366at2759"/>
<evidence type="ECO:0000256" key="4">
    <source>
        <dbReference type="ARBA" id="ARBA00023110"/>
    </source>
</evidence>
<dbReference type="InterPro" id="IPR005215">
    <property type="entry name" value="Trig_fac"/>
</dbReference>
<dbReference type="SUPFAM" id="SSF54534">
    <property type="entry name" value="FKBP-like"/>
    <property type="match status" value="1"/>
</dbReference>
<dbReference type="KEGG" id="smo:SELMODRAFT_78010"/>
<dbReference type="EC" id="5.2.1.8" evidence="3"/>
<keyword evidence="4" id="KW-0697">Rotamase</keyword>
<dbReference type="GO" id="GO:0051083">
    <property type="term" value="P:'de novo' cotranslational protein folding"/>
    <property type="evidence" value="ECO:0000318"/>
    <property type="project" value="GO_Central"/>
</dbReference>
<dbReference type="PANTHER" id="PTHR30560">
    <property type="entry name" value="TRIGGER FACTOR CHAPERONE AND PEPTIDYL-PROLYL CIS/TRANS ISOMERASE"/>
    <property type="match status" value="1"/>
</dbReference>
<dbReference type="Pfam" id="PF05698">
    <property type="entry name" value="Trigger_C"/>
    <property type="match status" value="1"/>
</dbReference>
<dbReference type="GO" id="GO:0044183">
    <property type="term" value="F:protein folding chaperone"/>
    <property type="evidence" value="ECO:0000318"/>
    <property type="project" value="GO_Central"/>
</dbReference>
<sequence length="440" mass="49910">VRLKVRVPGNLCKEIYDETLLDFSKKVKVKGFRPGKVPEWVLLSQIGQKRVESEAVKLILEKTLPEAMASVAGRALKDSEEIVTKFDSLLAAFTPTSPLSYHVAVDVIPDVEWTSKDAYKHMVLEVEGRDDIGVQNAADAELASRHKDLGSLRVVTGRGLEMNDVVIIDISAARINSDGTIGDKILSCTQKGFSLDTEESTSYIPGLVQNMMGQKGGETRTFDLVFPPDWNQEHLRNIKARFTVECKEVFLRVVPDLNDEIAEKLVEGCKTLEQVKQALLKKHQLIEENNRKNAARGAVLEKLSKVAKIQVPKSLLEEQGRQIYAAKLMELHIKQRFDKKQMEPLTSEEMVNNFIRVKHDEISATVRQSIAVAEIFRLEKLQYTRDELEAEVKSAIDEFKIYNQEYDEKKVREQAQEMLEGAKVLDWLLEQADIRYVTTK</sequence>
<dbReference type="PANTHER" id="PTHR30560:SF3">
    <property type="entry name" value="TRIGGER FACTOR-LIKE PROTEIN TIG, CHLOROPLASTIC"/>
    <property type="match status" value="1"/>
</dbReference>
<comment type="catalytic activity">
    <reaction evidence="1">
        <text>[protein]-peptidylproline (omega=180) = [protein]-peptidylproline (omega=0)</text>
        <dbReference type="Rhea" id="RHEA:16237"/>
        <dbReference type="Rhea" id="RHEA-COMP:10747"/>
        <dbReference type="Rhea" id="RHEA-COMP:10748"/>
        <dbReference type="ChEBI" id="CHEBI:83833"/>
        <dbReference type="ChEBI" id="CHEBI:83834"/>
        <dbReference type="EC" id="5.2.1.8"/>
    </reaction>
</comment>
<dbReference type="Pfam" id="PF05697">
    <property type="entry name" value="Trigger_N"/>
    <property type="match status" value="1"/>
</dbReference>
<keyword evidence="12" id="KW-1185">Reference proteome</keyword>
<dbReference type="FunCoup" id="D8QUI7">
    <property type="interactions" value="1412"/>
</dbReference>
<dbReference type="InterPro" id="IPR037041">
    <property type="entry name" value="Trigger_fac_C_sf"/>
</dbReference>
<dbReference type="SUPFAM" id="SSF109998">
    <property type="entry name" value="Triger factor/SurA peptide-binding domain-like"/>
    <property type="match status" value="1"/>
</dbReference>
<dbReference type="PIRSF" id="PIRSF003095">
    <property type="entry name" value="Trigger_factor"/>
    <property type="match status" value="1"/>
</dbReference>
<dbReference type="SUPFAM" id="SSF102735">
    <property type="entry name" value="Trigger factor ribosome-binding domain"/>
    <property type="match status" value="1"/>
</dbReference>
<feature type="non-terminal residue" evidence="11">
    <location>
        <position position="1"/>
    </location>
</feature>
<comment type="similarity">
    <text evidence="2">Belongs to the FKBP-type PPIase family. Tig subfamily.</text>
</comment>
<dbReference type="GO" id="GO:0043022">
    <property type="term" value="F:ribosome binding"/>
    <property type="evidence" value="ECO:0000318"/>
    <property type="project" value="GO_Central"/>
</dbReference>
<dbReference type="InterPro" id="IPR046357">
    <property type="entry name" value="PPIase_dom_sf"/>
</dbReference>
<dbReference type="GO" id="GO:0043335">
    <property type="term" value="P:protein unfolding"/>
    <property type="evidence" value="ECO:0000318"/>
    <property type="project" value="GO_Central"/>
</dbReference>
<dbReference type="GO" id="GO:0015031">
    <property type="term" value="P:protein transport"/>
    <property type="evidence" value="ECO:0007669"/>
    <property type="project" value="InterPro"/>
</dbReference>
<dbReference type="Gene3D" id="3.30.70.1050">
    <property type="entry name" value="Trigger factor ribosome-binding domain"/>
    <property type="match status" value="1"/>
</dbReference>
<dbReference type="Gramene" id="EFJ35880">
    <property type="protein sequence ID" value="EFJ35880"/>
    <property type="gene ID" value="SELMODRAFT_78010"/>
</dbReference>
<evidence type="ECO:0000256" key="6">
    <source>
        <dbReference type="ARBA" id="ARBA00023235"/>
    </source>
</evidence>
<comment type="function">
    <text evidence="7">Involved in protein export. Acts as a chaperone by maintaining the newly synthesized protein in an open conformation. Functions as a peptidyl-prolyl cis-trans isomerase.</text>
</comment>
<dbReference type="STRING" id="88036.D8QUI7"/>
<dbReference type="OMA" id="KGIKTQF"/>
<feature type="domain" description="Trigger factor C-terminal" evidence="10">
    <location>
        <begin position="271"/>
        <end position="430"/>
    </location>
</feature>
<dbReference type="InterPro" id="IPR027304">
    <property type="entry name" value="Trigger_fact/SurA_dom_sf"/>
</dbReference>